<dbReference type="Proteomes" id="UP000195755">
    <property type="component" value="Chromosome"/>
</dbReference>
<evidence type="ECO:0008006" key="5">
    <source>
        <dbReference type="Google" id="ProtNLM"/>
    </source>
</evidence>
<feature type="region of interest" description="Disordered" evidence="1">
    <location>
        <begin position="1"/>
        <end position="26"/>
    </location>
</feature>
<dbReference type="RefSeq" id="WP_087928905.1">
    <property type="nucleotide sequence ID" value="NZ_CP021744.1"/>
</dbReference>
<feature type="transmembrane region" description="Helical" evidence="2">
    <location>
        <begin position="36"/>
        <end position="58"/>
    </location>
</feature>
<feature type="transmembrane region" description="Helical" evidence="2">
    <location>
        <begin position="427"/>
        <end position="452"/>
    </location>
</feature>
<gene>
    <name evidence="3" type="ORF">SMD11_5451</name>
</gene>
<sequence>MSAPDRAVAGRAPGSSPAPGSAAPAPAGGGPSALRYAVGAFATGTFGTVPGLLLLYYLTDTLAVPAAVASVVVFLPKAWDVFLNPWVGRRSDRTRGRFGPRLPWMAGGGVALSAGFVLLFAAPTPKGLPSAVWVGVAFFCCASAYAAFQVPYTAVLAEIADDPAVRTRLATWRTVFYGTAILLSGGAAPLLVHAARSERVGYALMGGVLGLVLLAGTLAAASNAPRAVDARHRPAPMTFRQQVAVAKASRPFRRLLGVHLAQTLATGIMLGAAQYFATYRLHDSRATTALFGCLILPLLLTAPVWHAAGRRLGPGRGLLASICLFVAGGSLLLATPVVPRLLVYGFVAVCGVGYAGMQTFAVAMLSDVIADDARERGGGNSRGGAFTGLWTAAEVIGAGAGPALFSGLLAVTGFVSSSAEHRAAQPGAALTAILLGVSLLPALVLVPAAVCARRLARDRGARPGG</sequence>
<dbReference type="Gene3D" id="1.20.1250.20">
    <property type="entry name" value="MFS general substrate transporter like domains"/>
    <property type="match status" value="2"/>
</dbReference>
<feature type="transmembrane region" description="Helical" evidence="2">
    <location>
        <begin position="128"/>
        <end position="148"/>
    </location>
</feature>
<dbReference type="Pfam" id="PF13347">
    <property type="entry name" value="MFS_2"/>
    <property type="match status" value="1"/>
</dbReference>
<organism evidence="3 4">
    <name type="scientific">Streptomyces albireticuli</name>
    <dbReference type="NCBI Taxonomy" id="1940"/>
    <lineage>
        <taxon>Bacteria</taxon>
        <taxon>Bacillati</taxon>
        <taxon>Actinomycetota</taxon>
        <taxon>Actinomycetes</taxon>
        <taxon>Kitasatosporales</taxon>
        <taxon>Streptomycetaceae</taxon>
        <taxon>Streptomyces</taxon>
    </lineage>
</organism>
<keyword evidence="2" id="KW-0472">Membrane</keyword>
<name>A0A1Z2L9P4_9ACTN</name>
<dbReference type="EMBL" id="CP021744">
    <property type="protein sequence ID" value="ARZ71039.1"/>
    <property type="molecule type" value="Genomic_DNA"/>
</dbReference>
<keyword evidence="2" id="KW-1133">Transmembrane helix</keyword>
<protein>
    <recommendedName>
        <fullName evidence="5">MFS transporter</fullName>
    </recommendedName>
</protein>
<feature type="transmembrane region" description="Helical" evidence="2">
    <location>
        <begin position="341"/>
        <end position="365"/>
    </location>
</feature>
<dbReference type="GO" id="GO:0008643">
    <property type="term" value="P:carbohydrate transport"/>
    <property type="evidence" value="ECO:0007669"/>
    <property type="project" value="InterPro"/>
</dbReference>
<dbReference type="InterPro" id="IPR039672">
    <property type="entry name" value="MFS_2"/>
</dbReference>
<feature type="compositionally biased region" description="Low complexity" evidence="1">
    <location>
        <begin position="9"/>
        <end position="26"/>
    </location>
</feature>
<dbReference type="PANTHER" id="PTHR11328:SF24">
    <property type="entry name" value="MAJOR FACILITATOR SUPERFAMILY (MFS) PROFILE DOMAIN-CONTAINING PROTEIN"/>
    <property type="match status" value="1"/>
</dbReference>
<feature type="transmembrane region" description="Helical" evidence="2">
    <location>
        <begin position="200"/>
        <end position="221"/>
    </location>
</feature>
<evidence type="ECO:0000313" key="4">
    <source>
        <dbReference type="Proteomes" id="UP000195755"/>
    </source>
</evidence>
<dbReference type="GO" id="GO:0015293">
    <property type="term" value="F:symporter activity"/>
    <property type="evidence" value="ECO:0007669"/>
    <property type="project" value="InterPro"/>
</dbReference>
<feature type="transmembrane region" description="Helical" evidence="2">
    <location>
        <begin position="386"/>
        <end position="415"/>
    </location>
</feature>
<reference evidence="3 4" key="1">
    <citation type="submission" date="2017-06" db="EMBL/GenBank/DDBJ databases">
        <title>Streptomyces albireticuli Genome sequencing and assembly.</title>
        <authorList>
            <person name="Wang Y."/>
            <person name="Du B."/>
            <person name="Ding Y."/>
            <person name="Liu H."/>
            <person name="Hou Q."/>
            <person name="Liu K."/>
            <person name="Yao L."/>
            <person name="Wang C."/>
        </authorList>
    </citation>
    <scope>NUCLEOTIDE SEQUENCE [LARGE SCALE GENOMIC DNA]</scope>
    <source>
        <strain evidence="3 4">MDJK11</strain>
    </source>
</reference>
<keyword evidence="2" id="KW-0812">Transmembrane</keyword>
<dbReference type="GO" id="GO:0005886">
    <property type="term" value="C:plasma membrane"/>
    <property type="evidence" value="ECO:0007669"/>
    <property type="project" value="TreeGrafter"/>
</dbReference>
<feature type="transmembrane region" description="Helical" evidence="2">
    <location>
        <begin position="104"/>
        <end position="122"/>
    </location>
</feature>
<dbReference type="AlphaFoldDB" id="A0A1Z2L9P4"/>
<evidence type="ECO:0000313" key="3">
    <source>
        <dbReference type="EMBL" id="ARZ71039.1"/>
    </source>
</evidence>
<feature type="transmembrane region" description="Helical" evidence="2">
    <location>
        <begin position="255"/>
        <end position="276"/>
    </location>
</feature>
<dbReference type="InterPro" id="IPR036259">
    <property type="entry name" value="MFS_trans_sf"/>
</dbReference>
<dbReference type="KEGG" id="salj:SMD11_5451"/>
<feature type="transmembrane region" description="Helical" evidence="2">
    <location>
        <begin position="288"/>
        <end position="305"/>
    </location>
</feature>
<accession>A0A1Z2L9P4</accession>
<dbReference type="SUPFAM" id="SSF103473">
    <property type="entry name" value="MFS general substrate transporter"/>
    <property type="match status" value="1"/>
</dbReference>
<dbReference type="PANTHER" id="PTHR11328">
    <property type="entry name" value="MAJOR FACILITATOR SUPERFAMILY DOMAIN-CONTAINING PROTEIN"/>
    <property type="match status" value="1"/>
</dbReference>
<dbReference type="OrthoDB" id="3717977at2"/>
<proteinExistence type="predicted"/>
<feature type="transmembrane region" description="Helical" evidence="2">
    <location>
        <begin position="175"/>
        <end position="194"/>
    </location>
</feature>
<evidence type="ECO:0000256" key="2">
    <source>
        <dbReference type="SAM" id="Phobius"/>
    </source>
</evidence>
<evidence type="ECO:0000256" key="1">
    <source>
        <dbReference type="SAM" id="MobiDB-lite"/>
    </source>
</evidence>
<feature type="transmembrane region" description="Helical" evidence="2">
    <location>
        <begin position="317"/>
        <end position="335"/>
    </location>
</feature>